<dbReference type="InterPro" id="IPR011711">
    <property type="entry name" value="GntR_C"/>
</dbReference>
<feature type="domain" description="HTH gntR-type" evidence="4">
    <location>
        <begin position="14"/>
        <end position="82"/>
    </location>
</feature>
<dbReference type="PANTHER" id="PTHR43537:SF5">
    <property type="entry name" value="UXU OPERON TRANSCRIPTIONAL REGULATOR"/>
    <property type="match status" value="1"/>
</dbReference>
<keyword evidence="3" id="KW-0804">Transcription</keyword>
<evidence type="ECO:0000256" key="2">
    <source>
        <dbReference type="ARBA" id="ARBA00023125"/>
    </source>
</evidence>
<evidence type="ECO:0000313" key="5">
    <source>
        <dbReference type="EMBL" id="GAA1125770.1"/>
    </source>
</evidence>
<dbReference type="PRINTS" id="PR00035">
    <property type="entry name" value="HTHGNTR"/>
</dbReference>
<keyword evidence="2" id="KW-0238">DNA-binding</keyword>
<dbReference type="Pfam" id="PF07729">
    <property type="entry name" value="FCD"/>
    <property type="match status" value="1"/>
</dbReference>
<dbReference type="Gene3D" id="1.10.10.10">
    <property type="entry name" value="Winged helix-like DNA-binding domain superfamily/Winged helix DNA-binding domain"/>
    <property type="match status" value="1"/>
</dbReference>
<evidence type="ECO:0000313" key="6">
    <source>
        <dbReference type="Proteomes" id="UP001499979"/>
    </source>
</evidence>
<organism evidence="5 6">
    <name type="scientific">Nocardioides aquiterrae</name>
    <dbReference type="NCBI Taxonomy" id="203799"/>
    <lineage>
        <taxon>Bacteria</taxon>
        <taxon>Bacillati</taxon>
        <taxon>Actinomycetota</taxon>
        <taxon>Actinomycetes</taxon>
        <taxon>Propionibacteriales</taxon>
        <taxon>Nocardioidaceae</taxon>
        <taxon>Nocardioides</taxon>
    </lineage>
</organism>
<evidence type="ECO:0000256" key="3">
    <source>
        <dbReference type="ARBA" id="ARBA00023163"/>
    </source>
</evidence>
<keyword evidence="1" id="KW-0805">Transcription regulation</keyword>
<dbReference type="PROSITE" id="PS50949">
    <property type="entry name" value="HTH_GNTR"/>
    <property type="match status" value="1"/>
</dbReference>
<dbReference type="Pfam" id="PF00392">
    <property type="entry name" value="GntR"/>
    <property type="match status" value="1"/>
</dbReference>
<proteinExistence type="predicted"/>
<dbReference type="SUPFAM" id="SSF48008">
    <property type="entry name" value="GntR ligand-binding domain-like"/>
    <property type="match status" value="1"/>
</dbReference>
<sequence length="234" mass="25409">MFSAQTGIEPVRQLKLADAVAAQLEELIQKGHFGDGGRLPAERKLAEQFGVGRGTMREAVSKLETLGILVKNQGVGTFAVYPPPQAAGRMLMLTAGDVTALELFEVRYALEPEAAATAAARRTKADLTELRGILKRSMAAAIEGAEFVSLDFQFHNRIIQASNNRLMRRLYEQIGPHHAVYSEKVIAIPGRIERACEGHQRILNAIAQGDAEGARSAALDHLRSAERDLALEAS</sequence>
<dbReference type="PANTHER" id="PTHR43537">
    <property type="entry name" value="TRANSCRIPTIONAL REGULATOR, GNTR FAMILY"/>
    <property type="match status" value="1"/>
</dbReference>
<dbReference type="Gene3D" id="1.20.120.530">
    <property type="entry name" value="GntR ligand-binding domain-like"/>
    <property type="match status" value="1"/>
</dbReference>
<dbReference type="SMART" id="SM00895">
    <property type="entry name" value="FCD"/>
    <property type="match status" value="1"/>
</dbReference>
<dbReference type="InterPro" id="IPR008920">
    <property type="entry name" value="TF_FadR/GntR_C"/>
</dbReference>
<comment type="caution">
    <text evidence="5">The sequence shown here is derived from an EMBL/GenBank/DDBJ whole genome shotgun (WGS) entry which is preliminary data.</text>
</comment>
<keyword evidence="6" id="KW-1185">Reference proteome</keyword>
<name>A0ABN1U8H8_9ACTN</name>
<dbReference type="InterPro" id="IPR036390">
    <property type="entry name" value="WH_DNA-bd_sf"/>
</dbReference>
<reference evidence="5 6" key="1">
    <citation type="journal article" date="2019" name="Int. J. Syst. Evol. Microbiol.">
        <title>The Global Catalogue of Microorganisms (GCM) 10K type strain sequencing project: providing services to taxonomists for standard genome sequencing and annotation.</title>
        <authorList>
            <consortium name="The Broad Institute Genomics Platform"/>
            <consortium name="The Broad Institute Genome Sequencing Center for Infectious Disease"/>
            <person name="Wu L."/>
            <person name="Ma J."/>
        </authorList>
    </citation>
    <scope>NUCLEOTIDE SEQUENCE [LARGE SCALE GENOMIC DNA]</scope>
    <source>
        <strain evidence="5 6">JCM 11813</strain>
    </source>
</reference>
<dbReference type="Proteomes" id="UP001499979">
    <property type="component" value="Unassembled WGS sequence"/>
</dbReference>
<protein>
    <submittedName>
        <fullName evidence="5">FCD domain-containing protein</fullName>
    </submittedName>
</protein>
<dbReference type="CDD" id="cd07377">
    <property type="entry name" value="WHTH_GntR"/>
    <property type="match status" value="1"/>
</dbReference>
<dbReference type="EMBL" id="BAAAJE010000001">
    <property type="protein sequence ID" value="GAA1125770.1"/>
    <property type="molecule type" value="Genomic_DNA"/>
</dbReference>
<dbReference type="InterPro" id="IPR036388">
    <property type="entry name" value="WH-like_DNA-bd_sf"/>
</dbReference>
<dbReference type="InterPro" id="IPR000524">
    <property type="entry name" value="Tscrpt_reg_HTH_GntR"/>
</dbReference>
<dbReference type="SUPFAM" id="SSF46785">
    <property type="entry name" value="Winged helix' DNA-binding domain"/>
    <property type="match status" value="1"/>
</dbReference>
<gene>
    <name evidence="5" type="ORF">GCM10009606_01820</name>
</gene>
<evidence type="ECO:0000259" key="4">
    <source>
        <dbReference type="PROSITE" id="PS50949"/>
    </source>
</evidence>
<evidence type="ECO:0000256" key="1">
    <source>
        <dbReference type="ARBA" id="ARBA00023015"/>
    </source>
</evidence>
<accession>A0ABN1U8H8</accession>
<dbReference type="SMART" id="SM00345">
    <property type="entry name" value="HTH_GNTR"/>
    <property type="match status" value="1"/>
</dbReference>